<evidence type="ECO:0000313" key="2">
    <source>
        <dbReference type="Proteomes" id="UP001177003"/>
    </source>
</evidence>
<sequence length="118" mass="13910">MNGKGYWSLHFDFSTDFLELFSISCSIFDFGIMGPRVAPQQQQRNALRLHPFYEFPDDIPQEMLKSYMNMLGWLYNQEFAISPTTEWDKLNEIRILERLNPYLTKTFFENGASFTCNG</sequence>
<dbReference type="EMBL" id="OX465082">
    <property type="protein sequence ID" value="CAI9290834.1"/>
    <property type="molecule type" value="Genomic_DNA"/>
</dbReference>
<proteinExistence type="predicted"/>
<evidence type="ECO:0000313" key="1">
    <source>
        <dbReference type="EMBL" id="CAI9290834.1"/>
    </source>
</evidence>
<dbReference type="Proteomes" id="UP001177003">
    <property type="component" value="Chromosome 6"/>
</dbReference>
<dbReference type="AlphaFoldDB" id="A0AA35ZE06"/>
<accession>A0AA35ZE06</accession>
<name>A0AA35ZE06_LACSI</name>
<keyword evidence="2" id="KW-1185">Reference proteome</keyword>
<reference evidence="1" key="1">
    <citation type="submission" date="2023-04" db="EMBL/GenBank/DDBJ databases">
        <authorList>
            <person name="Vijverberg K."/>
            <person name="Xiong W."/>
            <person name="Schranz E."/>
        </authorList>
    </citation>
    <scope>NUCLEOTIDE SEQUENCE</scope>
</reference>
<protein>
    <submittedName>
        <fullName evidence="1">Uncharacterized protein</fullName>
    </submittedName>
</protein>
<gene>
    <name evidence="1" type="ORF">LSALG_LOCUS30008</name>
</gene>
<organism evidence="1 2">
    <name type="scientific">Lactuca saligna</name>
    <name type="common">Willowleaf lettuce</name>
    <dbReference type="NCBI Taxonomy" id="75948"/>
    <lineage>
        <taxon>Eukaryota</taxon>
        <taxon>Viridiplantae</taxon>
        <taxon>Streptophyta</taxon>
        <taxon>Embryophyta</taxon>
        <taxon>Tracheophyta</taxon>
        <taxon>Spermatophyta</taxon>
        <taxon>Magnoliopsida</taxon>
        <taxon>eudicotyledons</taxon>
        <taxon>Gunneridae</taxon>
        <taxon>Pentapetalae</taxon>
        <taxon>asterids</taxon>
        <taxon>campanulids</taxon>
        <taxon>Asterales</taxon>
        <taxon>Asteraceae</taxon>
        <taxon>Cichorioideae</taxon>
        <taxon>Cichorieae</taxon>
        <taxon>Lactucinae</taxon>
        <taxon>Lactuca</taxon>
    </lineage>
</organism>